<evidence type="ECO:0000256" key="1">
    <source>
        <dbReference type="SAM" id="MobiDB-lite"/>
    </source>
</evidence>
<dbReference type="Proteomes" id="UP000183567">
    <property type="component" value="Unassembled WGS sequence"/>
</dbReference>
<accession>A0A1J8PNE7</accession>
<dbReference type="EMBL" id="LVVM01005649">
    <property type="protein sequence ID" value="OJA10031.1"/>
    <property type="molecule type" value="Genomic_DNA"/>
</dbReference>
<protein>
    <submittedName>
        <fullName evidence="2">Uncharacterized protein</fullName>
    </submittedName>
</protein>
<proteinExistence type="predicted"/>
<gene>
    <name evidence="2" type="ORF">AZE42_08529</name>
</gene>
<dbReference type="AlphaFoldDB" id="A0A1J8PNE7"/>
<sequence>MASTSTQPAPGTTEMILTPVITLEGQQTDGTRSSLHIKYESAVHKRRLWEGRNPVLAHPSAESDGVPPQACIRRVYQSTLAVRKLQPPAEEPVAGEQAVLLTPPVVVREDTSTGAMDQKSTSEEEVMSVARRPPRPSANERATLEEVKWALWKRKRGGTLDDGQFGYEDGSNMALDKVFWDETRNVRDIAYHHPASWVGCNR</sequence>
<comment type="caution">
    <text evidence="2">The sequence shown here is derived from an EMBL/GenBank/DDBJ whole genome shotgun (WGS) entry which is preliminary data.</text>
</comment>
<reference evidence="2 3" key="1">
    <citation type="submission" date="2016-03" db="EMBL/GenBank/DDBJ databases">
        <title>Comparative genomics of the ectomycorrhizal sister species Rhizopogon vinicolor and Rhizopogon vesiculosus (Basidiomycota: Boletales) reveals a divergence of the mating type B locus.</title>
        <authorList>
            <person name="Mujic A.B."/>
            <person name="Kuo A."/>
            <person name="Tritt A."/>
            <person name="Lipzen A."/>
            <person name="Chen C."/>
            <person name="Johnson J."/>
            <person name="Sharma A."/>
            <person name="Barry K."/>
            <person name="Grigoriev I.V."/>
            <person name="Spatafora J.W."/>
        </authorList>
    </citation>
    <scope>NUCLEOTIDE SEQUENCE [LARGE SCALE GENOMIC DNA]</scope>
    <source>
        <strain evidence="2 3">AM-OR11-056</strain>
    </source>
</reference>
<feature type="region of interest" description="Disordered" evidence="1">
    <location>
        <begin position="110"/>
        <end position="139"/>
    </location>
</feature>
<evidence type="ECO:0000313" key="2">
    <source>
        <dbReference type="EMBL" id="OJA10031.1"/>
    </source>
</evidence>
<name>A0A1J8PNE7_9AGAM</name>
<keyword evidence="3" id="KW-1185">Reference proteome</keyword>
<organism evidence="2 3">
    <name type="scientific">Rhizopogon vesiculosus</name>
    <dbReference type="NCBI Taxonomy" id="180088"/>
    <lineage>
        <taxon>Eukaryota</taxon>
        <taxon>Fungi</taxon>
        <taxon>Dikarya</taxon>
        <taxon>Basidiomycota</taxon>
        <taxon>Agaricomycotina</taxon>
        <taxon>Agaricomycetes</taxon>
        <taxon>Agaricomycetidae</taxon>
        <taxon>Boletales</taxon>
        <taxon>Suillineae</taxon>
        <taxon>Rhizopogonaceae</taxon>
        <taxon>Rhizopogon</taxon>
    </lineage>
</organism>
<evidence type="ECO:0000313" key="3">
    <source>
        <dbReference type="Proteomes" id="UP000183567"/>
    </source>
</evidence>